<evidence type="ECO:0000259" key="2">
    <source>
        <dbReference type="PROSITE" id="PS51831"/>
    </source>
</evidence>
<dbReference type="InterPro" id="IPR029016">
    <property type="entry name" value="GAF-like_dom_sf"/>
</dbReference>
<dbReference type="Pfam" id="PF00498">
    <property type="entry name" value="FHA"/>
    <property type="match status" value="1"/>
</dbReference>
<accession>A0AAE4Z6G3</accession>
<sequence>MIDLALVVREGQHIGRVFSIPQGQKKTIGRAPECDIRLPDQGVSRRHCTIENLGHKLQVVDLESANGSYVNGELVARASLGPGDQLAVGPTVLECRSRRSERAPGETTLSISEDKTGTTTVVRKVIDTHFPGMEALKEAEGLDEMQRAQRNLATAYEVSKLLSSARDMDSLFKGVIDSVFTTLNADRAAILLREQGGAAGDDGDSALSIVAARSRDREETLDEIEVSRTVVKEVLDHGVSSLSRDATADERYREGESIIQQKIRSVMCAPVLTEESVQGVMGVLYADSRSLTGAFSESDLELLALIGNQAGVAIHRAQLIAQLERFFFDTIRAIVATIDAKDGYTHRHSERVAAFAVKIAGELGVDEETIQVVQLSGLLHDVGKVGVPESILNKPGKLTPEEFEEIKKHPVHGVNILGHIQSPRFTAVLPGVRNHHEKWDGSGYPDGLAGNEIPFLGRLLAVADVLDALSSDRSYRRGLGFDRTVEIIQEDAGSHFDPQVAAAAAKLHERGELEVPADWIEPGPDSKEAETTGDFGVIGKVDTVGN</sequence>
<dbReference type="InterPro" id="IPR003018">
    <property type="entry name" value="GAF"/>
</dbReference>
<dbReference type="PANTHER" id="PTHR43155:SF2">
    <property type="entry name" value="CYCLIC DI-GMP PHOSPHODIESTERASE PA4108"/>
    <property type="match status" value="1"/>
</dbReference>
<dbReference type="PANTHER" id="PTHR43155">
    <property type="entry name" value="CYCLIC DI-GMP PHOSPHODIESTERASE PA4108-RELATED"/>
    <property type="match status" value="1"/>
</dbReference>
<dbReference type="InterPro" id="IPR006674">
    <property type="entry name" value="HD_domain"/>
</dbReference>
<dbReference type="PROSITE" id="PS51832">
    <property type="entry name" value="HD_GYP"/>
    <property type="match status" value="1"/>
</dbReference>
<dbReference type="Proteomes" id="UP000702544">
    <property type="component" value="Unassembled WGS sequence"/>
</dbReference>
<name>A0AAE4Z6G3_9BACT</name>
<feature type="domain" description="FHA" evidence="1">
    <location>
        <begin position="26"/>
        <end position="75"/>
    </location>
</feature>
<dbReference type="InterPro" id="IPR008984">
    <property type="entry name" value="SMAD_FHA_dom_sf"/>
</dbReference>
<dbReference type="SUPFAM" id="SSF55781">
    <property type="entry name" value="GAF domain-like"/>
    <property type="match status" value="1"/>
</dbReference>
<dbReference type="SMART" id="SM00240">
    <property type="entry name" value="FHA"/>
    <property type="match status" value="1"/>
</dbReference>
<dbReference type="Gene3D" id="1.10.3210.10">
    <property type="entry name" value="Hypothetical protein af1432"/>
    <property type="match status" value="1"/>
</dbReference>
<organism evidence="4 5">
    <name type="scientific">Candidatus Kutchimonas denitrificans</name>
    <dbReference type="NCBI Taxonomy" id="3056748"/>
    <lineage>
        <taxon>Bacteria</taxon>
        <taxon>Pseudomonadati</taxon>
        <taxon>Gemmatimonadota</taxon>
        <taxon>Gemmatimonadia</taxon>
        <taxon>Candidatus Palauibacterales</taxon>
        <taxon>Candidatus Palauibacteraceae</taxon>
        <taxon>Candidatus Kutchimonas</taxon>
    </lineage>
</organism>
<evidence type="ECO:0000259" key="1">
    <source>
        <dbReference type="PROSITE" id="PS50006"/>
    </source>
</evidence>
<dbReference type="Pfam" id="PF01590">
    <property type="entry name" value="GAF"/>
    <property type="match status" value="1"/>
</dbReference>
<reference evidence="4 5" key="1">
    <citation type="submission" date="2020-01" db="EMBL/GenBank/DDBJ databases">
        <title>Genomes assembled from Gulf of Kutch pelagic sediment metagenomes.</title>
        <authorList>
            <person name="Chandrashekar M."/>
            <person name="Mahajan M.S."/>
            <person name="Dave K.J."/>
            <person name="Vatsa P."/>
            <person name="Nathani N.M."/>
        </authorList>
    </citation>
    <scope>NUCLEOTIDE SEQUENCE [LARGE SCALE GENOMIC DNA]</scope>
    <source>
        <strain evidence="4">KS3-K002</strain>
    </source>
</reference>
<dbReference type="InterPro" id="IPR006675">
    <property type="entry name" value="HDIG_dom"/>
</dbReference>
<evidence type="ECO:0000313" key="5">
    <source>
        <dbReference type="Proteomes" id="UP000702544"/>
    </source>
</evidence>
<dbReference type="Gene3D" id="3.30.450.40">
    <property type="match status" value="1"/>
</dbReference>
<dbReference type="EMBL" id="JAACAK010000046">
    <property type="protein sequence ID" value="NIR74634.1"/>
    <property type="molecule type" value="Genomic_DNA"/>
</dbReference>
<dbReference type="InterPro" id="IPR003607">
    <property type="entry name" value="HD/PDEase_dom"/>
</dbReference>
<dbReference type="SUPFAM" id="SSF109604">
    <property type="entry name" value="HD-domain/PDEase-like"/>
    <property type="match status" value="1"/>
</dbReference>
<dbReference type="CDD" id="cd00077">
    <property type="entry name" value="HDc"/>
    <property type="match status" value="1"/>
</dbReference>
<feature type="domain" description="HD" evidence="2">
    <location>
        <begin position="345"/>
        <end position="469"/>
    </location>
</feature>
<dbReference type="InterPro" id="IPR000253">
    <property type="entry name" value="FHA_dom"/>
</dbReference>
<dbReference type="SUPFAM" id="SSF49879">
    <property type="entry name" value="SMAD/FHA domain"/>
    <property type="match status" value="1"/>
</dbReference>
<feature type="domain" description="HD-GYP" evidence="3">
    <location>
        <begin position="323"/>
        <end position="521"/>
    </location>
</feature>
<dbReference type="InterPro" id="IPR037522">
    <property type="entry name" value="HD_GYP_dom"/>
</dbReference>
<protein>
    <submittedName>
        <fullName evidence="4">HD domain-containing protein</fullName>
    </submittedName>
</protein>
<dbReference type="SMART" id="SM00471">
    <property type="entry name" value="HDc"/>
    <property type="match status" value="1"/>
</dbReference>
<dbReference type="CDD" id="cd00060">
    <property type="entry name" value="FHA"/>
    <property type="match status" value="1"/>
</dbReference>
<evidence type="ECO:0000259" key="3">
    <source>
        <dbReference type="PROSITE" id="PS51832"/>
    </source>
</evidence>
<dbReference type="PROSITE" id="PS50006">
    <property type="entry name" value="FHA_DOMAIN"/>
    <property type="match status" value="1"/>
</dbReference>
<proteinExistence type="predicted"/>
<evidence type="ECO:0000313" key="4">
    <source>
        <dbReference type="EMBL" id="NIR74634.1"/>
    </source>
</evidence>
<comment type="caution">
    <text evidence="4">The sequence shown here is derived from an EMBL/GenBank/DDBJ whole genome shotgun (WGS) entry which is preliminary data.</text>
</comment>
<dbReference type="PROSITE" id="PS51831">
    <property type="entry name" value="HD"/>
    <property type="match status" value="1"/>
</dbReference>
<dbReference type="Pfam" id="PF13487">
    <property type="entry name" value="HD_5"/>
    <property type="match status" value="1"/>
</dbReference>
<dbReference type="NCBIfam" id="TIGR00277">
    <property type="entry name" value="HDIG"/>
    <property type="match status" value="1"/>
</dbReference>
<dbReference type="Gene3D" id="2.60.200.20">
    <property type="match status" value="1"/>
</dbReference>
<dbReference type="SMART" id="SM00065">
    <property type="entry name" value="GAF"/>
    <property type="match status" value="1"/>
</dbReference>
<gene>
    <name evidence="4" type="ORF">GWO12_05920</name>
</gene>
<dbReference type="AlphaFoldDB" id="A0AAE4Z6G3"/>